<reference evidence="3 4" key="1">
    <citation type="submission" date="2019-03" db="EMBL/GenBank/DDBJ databases">
        <title>Root nodule microbial communities of legume samples collected from USA, Mexico and Botswana.</title>
        <authorList>
            <person name="Hirsch A."/>
        </authorList>
    </citation>
    <scope>NUCLEOTIDE SEQUENCE [LARGE SCALE GENOMIC DNA]</scope>
    <source>
        <strain evidence="3 4">55</strain>
    </source>
</reference>
<sequence>MQRISWTLASVRQSVDLAAQGLRTLSPRQWGAAAVATVLFGGLLGLATVLIPNSFFVREIPPVWWNYPVWILTSVFSGLLFATYVRDGRPESGGASGSETPATGGPDGAEDRRTSRVGVVGAFLAWFAVGCPVCNKFALLALGYSGALTWFAPVQPVLAVIALVLTAVALVVRLRGRVACPLPRVRVAEAVG</sequence>
<protein>
    <submittedName>
        <fullName evidence="3">Uncharacterized protein</fullName>
    </submittedName>
</protein>
<feature type="transmembrane region" description="Helical" evidence="2">
    <location>
        <begin position="150"/>
        <end position="172"/>
    </location>
</feature>
<feature type="transmembrane region" description="Helical" evidence="2">
    <location>
        <begin position="63"/>
        <end position="85"/>
    </location>
</feature>
<feature type="transmembrane region" description="Helical" evidence="2">
    <location>
        <begin position="119"/>
        <end position="144"/>
    </location>
</feature>
<feature type="region of interest" description="Disordered" evidence="1">
    <location>
        <begin position="90"/>
        <end position="112"/>
    </location>
</feature>
<evidence type="ECO:0000313" key="4">
    <source>
        <dbReference type="Proteomes" id="UP000295805"/>
    </source>
</evidence>
<organism evidence="3 4">
    <name type="scientific">Dietzia cinnamea</name>
    <dbReference type="NCBI Taxonomy" id="321318"/>
    <lineage>
        <taxon>Bacteria</taxon>
        <taxon>Bacillati</taxon>
        <taxon>Actinomycetota</taxon>
        <taxon>Actinomycetes</taxon>
        <taxon>Mycobacteriales</taxon>
        <taxon>Dietziaceae</taxon>
        <taxon>Dietzia</taxon>
    </lineage>
</organism>
<dbReference type="GeneID" id="89531144"/>
<gene>
    <name evidence="3" type="ORF">EDD19_1197</name>
</gene>
<keyword evidence="2" id="KW-0812">Transmembrane</keyword>
<evidence type="ECO:0000256" key="2">
    <source>
        <dbReference type="SAM" id="Phobius"/>
    </source>
</evidence>
<accession>A0A4V2W7R1</accession>
<keyword evidence="2" id="KW-0472">Membrane</keyword>
<evidence type="ECO:0000313" key="3">
    <source>
        <dbReference type="EMBL" id="TCW22752.1"/>
    </source>
</evidence>
<comment type="caution">
    <text evidence="3">The sequence shown here is derived from an EMBL/GenBank/DDBJ whole genome shotgun (WGS) entry which is preliminary data.</text>
</comment>
<feature type="transmembrane region" description="Helical" evidence="2">
    <location>
        <begin position="30"/>
        <end position="51"/>
    </location>
</feature>
<proteinExistence type="predicted"/>
<dbReference type="Proteomes" id="UP000295805">
    <property type="component" value="Unassembled WGS sequence"/>
</dbReference>
<dbReference type="AlphaFoldDB" id="A0A4V2W7R1"/>
<evidence type="ECO:0000256" key="1">
    <source>
        <dbReference type="SAM" id="MobiDB-lite"/>
    </source>
</evidence>
<dbReference type="EMBL" id="SMCX01000019">
    <property type="protein sequence ID" value="TCW22752.1"/>
    <property type="molecule type" value="Genomic_DNA"/>
</dbReference>
<dbReference type="RefSeq" id="WP_131886131.1">
    <property type="nucleotide sequence ID" value="NZ_CP143053.1"/>
</dbReference>
<name>A0A4V2W7R1_9ACTN</name>
<keyword evidence="2" id="KW-1133">Transmembrane helix</keyword>